<dbReference type="Proteomes" id="UP000008177">
    <property type="component" value="Unplaced contigs"/>
</dbReference>
<evidence type="ECO:0000313" key="2">
    <source>
        <dbReference type="Proteomes" id="UP000008177"/>
    </source>
</evidence>
<accession>G2YAC4</accession>
<dbReference type="InParanoid" id="G2YAC4"/>
<dbReference type="HOGENOM" id="CLU_3032095_0_0_1"/>
<sequence length="55" mass="6293">MCKCWLRGNMANFETDQVLVPPVSFVHDCIIEMKCDEIPGSRLTSSKNPRCHLEL</sequence>
<proteinExistence type="predicted"/>
<organism evidence="1 2">
    <name type="scientific">Botryotinia fuckeliana (strain T4)</name>
    <name type="common">Noble rot fungus</name>
    <name type="synonym">Botrytis cinerea</name>
    <dbReference type="NCBI Taxonomy" id="999810"/>
    <lineage>
        <taxon>Eukaryota</taxon>
        <taxon>Fungi</taxon>
        <taxon>Dikarya</taxon>
        <taxon>Ascomycota</taxon>
        <taxon>Pezizomycotina</taxon>
        <taxon>Leotiomycetes</taxon>
        <taxon>Helotiales</taxon>
        <taxon>Sclerotiniaceae</taxon>
        <taxon>Botrytis</taxon>
    </lineage>
</organism>
<dbReference type="EMBL" id="FQ790303">
    <property type="protein sequence ID" value="CCD34165.1"/>
    <property type="molecule type" value="Genomic_DNA"/>
</dbReference>
<protein>
    <submittedName>
        <fullName evidence="1">Uncharacterized protein</fullName>
    </submittedName>
</protein>
<gene>
    <name evidence="1" type="ORF">BofuT4_uP105080.1</name>
</gene>
<evidence type="ECO:0000313" key="1">
    <source>
        <dbReference type="EMBL" id="CCD34165.1"/>
    </source>
</evidence>
<name>G2YAC4_BOTF4</name>
<reference evidence="2" key="1">
    <citation type="journal article" date="2011" name="PLoS Genet.">
        <title>Genomic analysis of the necrotrophic fungal pathogens Sclerotinia sclerotiorum and Botrytis cinerea.</title>
        <authorList>
            <person name="Amselem J."/>
            <person name="Cuomo C.A."/>
            <person name="van Kan J.A."/>
            <person name="Viaud M."/>
            <person name="Benito E.P."/>
            <person name="Couloux A."/>
            <person name="Coutinho P.M."/>
            <person name="de Vries R.P."/>
            <person name="Dyer P.S."/>
            <person name="Fillinger S."/>
            <person name="Fournier E."/>
            <person name="Gout L."/>
            <person name="Hahn M."/>
            <person name="Kohn L."/>
            <person name="Lapalu N."/>
            <person name="Plummer K.M."/>
            <person name="Pradier J.M."/>
            <person name="Quevillon E."/>
            <person name="Sharon A."/>
            <person name="Simon A."/>
            <person name="ten Have A."/>
            <person name="Tudzynski B."/>
            <person name="Tudzynski P."/>
            <person name="Wincker P."/>
            <person name="Andrew M."/>
            <person name="Anthouard V."/>
            <person name="Beever R.E."/>
            <person name="Beffa R."/>
            <person name="Benoit I."/>
            <person name="Bouzid O."/>
            <person name="Brault B."/>
            <person name="Chen Z."/>
            <person name="Choquer M."/>
            <person name="Collemare J."/>
            <person name="Cotton P."/>
            <person name="Danchin E.G."/>
            <person name="Da Silva C."/>
            <person name="Gautier A."/>
            <person name="Giraud C."/>
            <person name="Giraud T."/>
            <person name="Gonzalez C."/>
            <person name="Grossetete S."/>
            <person name="Guldener U."/>
            <person name="Henrissat B."/>
            <person name="Howlett B.J."/>
            <person name="Kodira C."/>
            <person name="Kretschmer M."/>
            <person name="Lappartient A."/>
            <person name="Leroch M."/>
            <person name="Levis C."/>
            <person name="Mauceli E."/>
            <person name="Neuveglise C."/>
            <person name="Oeser B."/>
            <person name="Pearson M."/>
            <person name="Poulain J."/>
            <person name="Poussereau N."/>
            <person name="Quesneville H."/>
            <person name="Rascle C."/>
            <person name="Schumacher J."/>
            <person name="Segurens B."/>
            <person name="Sexton A."/>
            <person name="Silva E."/>
            <person name="Sirven C."/>
            <person name="Soanes D.M."/>
            <person name="Talbot N.J."/>
            <person name="Templeton M."/>
            <person name="Yandava C."/>
            <person name="Yarden O."/>
            <person name="Zeng Q."/>
            <person name="Rollins J.A."/>
            <person name="Lebrun M.H."/>
            <person name="Dickman M."/>
        </authorList>
    </citation>
    <scope>NUCLEOTIDE SEQUENCE [LARGE SCALE GENOMIC DNA]</scope>
    <source>
        <strain evidence="2">T4</strain>
    </source>
</reference>
<dbReference type="AlphaFoldDB" id="G2YAC4"/>